<comment type="caution">
    <text evidence="2">The sequence shown here is derived from an EMBL/GenBank/DDBJ whole genome shotgun (WGS) entry which is preliminary data.</text>
</comment>
<dbReference type="InterPro" id="IPR041527">
    <property type="entry name" value="YhcG_N"/>
</dbReference>
<proteinExistence type="predicted"/>
<dbReference type="EMBL" id="PFMR01000048">
    <property type="protein sequence ID" value="PIZ18027.1"/>
    <property type="molecule type" value="Genomic_DNA"/>
</dbReference>
<dbReference type="InterPro" id="IPR053148">
    <property type="entry name" value="PD-DEXK-like_domain"/>
</dbReference>
<evidence type="ECO:0000313" key="3">
    <source>
        <dbReference type="Proteomes" id="UP000229307"/>
    </source>
</evidence>
<evidence type="ECO:0000259" key="1">
    <source>
        <dbReference type="Pfam" id="PF17761"/>
    </source>
</evidence>
<dbReference type="Proteomes" id="UP000229307">
    <property type="component" value="Unassembled WGS sequence"/>
</dbReference>
<dbReference type="Pfam" id="PF17761">
    <property type="entry name" value="DUF1016_N"/>
    <property type="match status" value="1"/>
</dbReference>
<name>A0A2M7SER5_9BACT</name>
<accession>A0A2M7SER5</accession>
<gene>
    <name evidence="2" type="ORF">COY52_01590</name>
</gene>
<dbReference type="AlphaFoldDB" id="A0A2M7SER5"/>
<evidence type="ECO:0000313" key="2">
    <source>
        <dbReference type="EMBL" id="PIZ18027.1"/>
    </source>
</evidence>
<feature type="domain" description="YhcG N-terminal" evidence="1">
    <location>
        <begin position="17"/>
        <end position="140"/>
    </location>
</feature>
<sequence length="166" mass="19362">MAVNFAQGNDYKVWLEKIKQKVRAAQIKAVIKVNAELLAFYWELGVDIVLKQKKSKWGDGVLAQLSRDLAAEFRDIKGFSLSNLKYIKQWYLFYSRSPAFSQQLVGQITQIPWGHNIVIMSKCKNVKEALYYVQNTLIQKAWVPGLDKCQIIFKDLTDKKNRYYVY</sequence>
<dbReference type="PANTHER" id="PTHR30547:SF0">
    <property type="entry name" value="BLR8175 PROTEIN"/>
    <property type="match status" value="1"/>
</dbReference>
<reference evidence="3" key="1">
    <citation type="submission" date="2017-09" db="EMBL/GenBank/DDBJ databases">
        <title>Depth-based differentiation of microbial function through sediment-hosted aquifers and enrichment of novel symbionts in the deep terrestrial subsurface.</title>
        <authorList>
            <person name="Probst A.J."/>
            <person name="Ladd B."/>
            <person name="Jarett J.K."/>
            <person name="Geller-Mcgrath D.E."/>
            <person name="Sieber C.M.K."/>
            <person name="Emerson J.B."/>
            <person name="Anantharaman K."/>
            <person name="Thomas B.C."/>
            <person name="Malmstrom R."/>
            <person name="Stieglmeier M."/>
            <person name="Klingl A."/>
            <person name="Woyke T."/>
            <person name="Ryan C.M."/>
            <person name="Banfield J.F."/>
        </authorList>
    </citation>
    <scope>NUCLEOTIDE SEQUENCE [LARGE SCALE GENOMIC DNA]</scope>
</reference>
<dbReference type="PANTHER" id="PTHR30547">
    <property type="entry name" value="UNCHARACTERIZED PROTEIN YHCG-RELATED"/>
    <property type="match status" value="1"/>
</dbReference>
<organism evidence="2 3">
    <name type="scientific">Candidatus Desantisbacteria bacterium CG_4_10_14_0_8_um_filter_48_22</name>
    <dbReference type="NCBI Taxonomy" id="1974543"/>
    <lineage>
        <taxon>Bacteria</taxon>
        <taxon>Candidatus Desantisiibacteriota</taxon>
    </lineage>
</organism>
<protein>
    <recommendedName>
        <fullName evidence="1">YhcG N-terminal domain-containing protein</fullName>
    </recommendedName>
</protein>